<proteinExistence type="predicted"/>
<evidence type="ECO:0000313" key="2">
    <source>
        <dbReference type="EMBL" id="KAG5571688.1"/>
    </source>
</evidence>
<organism evidence="2 3">
    <name type="scientific">Solanum commersonii</name>
    <name type="common">Commerson's wild potato</name>
    <name type="synonym">Commerson's nightshade</name>
    <dbReference type="NCBI Taxonomy" id="4109"/>
    <lineage>
        <taxon>Eukaryota</taxon>
        <taxon>Viridiplantae</taxon>
        <taxon>Streptophyta</taxon>
        <taxon>Embryophyta</taxon>
        <taxon>Tracheophyta</taxon>
        <taxon>Spermatophyta</taxon>
        <taxon>Magnoliopsida</taxon>
        <taxon>eudicotyledons</taxon>
        <taxon>Gunneridae</taxon>
        <taxon>Pentapetalae</taxon>
        <taxon>asterids</taxon>
        <taxon>lamiids</taxon>
        <taxon>Solanales</taxon>
        <taxon>Solanaceae</taxon>
        <taxon>Solanoideae</taxon>
        <taxon>Solaneae</taxon>
        <taxon>Solanum</taxon>
    </lineage>
</organism>
<dbReference type="AlphaFoldDB" id="A0A9J5W976"/>
<keyword evidence="1" id="KW-1133">Transmembrane helix</keyword>
<gene>
    <name evidence="2" type="ORF">H5410_061454</name>
</gene>
<reference evidence="2 3" key="1">
    <citation type="submission" date="2020-09" db="EMBL/GenBank/DDBJ databases">
        <title>De no assembly of potato wild relative species, Solanum commersonii.</title>
        <authorList>
            <person name="Cho K."/>
        </authorList>
    </citation>
    <scope>NUCLEOTIDE SEQUENCE [LARGE SCALE GENOMIC DNA]</scope>
    <source>
        <strain evidence="2">LZ3.2</strain>
        <tissue evidence="2">Leaf</tissue>
    </source>
</reference>
<name>A0A9J5W976_SOLCO</name>
<keyword evidence="3" id="KW-1185">Reference proteome</keyword>
<protein>
    <submittedName>
        <fullName evidence="2">Uncharacterized protein</fullName>
    </submittedName>
</protein>
<dbReference type="Proteomes" id="UP000824120">
    <property type="component" value="Chromosome 12"/>
</dbReference>
<comment type="caution">
    <text evidence="2">The sequence shown here is derived from an EMBL/GenBank/DDBJ whole genome shotgun (WGS) entry which is preliminary data.</text>
</comment>
<keyword evidence="1" id="KW-0812">Transmembrane</keyword>
<feature type="transmembrane region" description="Helical" evidence="1">
    <location>
        <begin position="61"/>
        <end position="79"/>
    </location>
</feature>
<evidence type="ECO:0000256" key="1">
    <source>
        <dbReference type="SAM" id="Phobius"/>
    </source>
</evidence>
<sequence>MVMFHPTSYLETPRAELSIYRFQSPLHKWTHPNKDYKLIWILYSWRPIRISSRKPEKQHKFILLYQDGLSLFYMLFFSLSRLVY</sequence>
<keyword evidence="1" id="KW-0472">Membrane</keyword>
<evidence type="ECO:0000313" key="3">
    <source>
        <dbReference type="Proteomes" id="UP000824120"/>
    </source>
</evidence>
<dbReference type="EMBL" id="JACXVP010000012">
    <property type="protein sequence ID" value="KAG5571688.1"/>
    <property type="molecule type" value="Genomic_DNA"/>
</dbReference>
<accession>A0A9J5W976</accession>